<accession>A0A0L0TCW5</accession>
<feature type="compositionally biased region" description="Low complexity" evidence="1">
    <location>
        <begin position="535"/>
        <end position="575"/>
    </location>
</feature>
<protein>
    <submittedName>
        <fullName evidence="2">Uncharacterized protein</fullName>
    </submittedName>
</protein>
<feature type="region of interest" description="Disordered" evidence="1">
    <location>
        <begin position="170"/>
        <end position="203"/>
    </location>
</feature>
<keyword evidence="3" id="KW-1185">Reference proteome</keyword>
<feature type="region of interest" description="Disordered" evidence="1">
    <location>
        <begin position="1"/>
        <end position="22"/>
    </location>
</feature>
<name>A0A0L0TCW5_ALLM3</name>
<sequence>MASSMLEASRRRRHRDPLGVKLPPKGFHVVKDDDPDALLRAVPRLVQFGARDAHPATARHPIVTHRDRLHAEVRQLRTDETTLHISVGLDDFSDDDQADHIRTHLPECAHPVLAPPHRAGGTRPPRPSRRASAVLPALAAAPVAPARRGSVADAVRRPAASAARRASVIAPIDPGDGTGTGRPLARTTITGSRSTSRSGGLVTASRSALSRVAAAPGGRSAKGSAVVPAGMAGPAHAAAVATKLAALVKSGAAVDGGDADDERPRNAGNASDLSRKYRDLVKPREKVSEEAAAAAPSVAESTQLGKEYVKSVVDAFEDYLRHVPSLDPDEPTSQDAAASNAAGARATTPTVPTAPDPANLTAPPETASADSLAAPGDPTPSTPSKPATPTPCTPRSPPTAGPSPLLATVLSQLYPSTGPADRGDDAAKPATLYVQPELDPPQDLLEYIEHELGIPLDLYCPAGWVGMHPMPAHMVAATVAARRHRMAAAQAKAARRARGERRASSIPPEMVPAATTAAAPHVSPHAGDLIPAWARRGSSASSGSRRPSATSSVTALSPDPAGGASSPARARSPSPTLQVPDIRVAPSDDDKSDAEGSTTEEPHQVVTPVPVVRRRTSRARSVLVVPDSPRPSPRIVLRRKRVAVRVPGAPARHLRDMDIAMNDEPTAPTSPSRATPRASNTATSPWYRPPREWFSPARKSSSSSRTPVTPTATSTADRSAVSKRLAQLTDRSRLEYAQLEAKYRLADEPGGGATAEADGAETPAHLARRKLSAAVHVIGMMVAAHSTGGGSGSGSSAAAAAAAGGGGGGLQAPPASAGMLGRRGTGVPGGVGGVGG</sequence>
<dbReference type="OMA" id="YIEHELG"/>
<evidence type="ECO:0000256" key="1">
    <source>
        <dbReference type="SAM" id="MobiDB-lite"/>
    </source>
</evidence>
<dbReference type="Proteomes" id="UP000054350">
    <property type="component" value="Unassembled WGS sequence"/>
</dbReference>
<feature type="compositionally biased region" description="Pro residues" evidence="1">
    <location>
        <begin position="377"/>
        <end position="401"/>
    </location>
</feature>
<feature type="region of interest" description="Disordered" evidence="1">
    <location>
        <begin position="535"/>
        <end position="608"/>
    </location>
</feature>
<gene>
    <name evidence="2" type="ORF">AMAG_17091</name>
</gene>
<proteinExistence type="predicted"/>
<feature type="compositionally biased region" description="Low complexity" evidence="1">
    <location>
        <begin position="336"/>
        <end position="358"/>
    </location>
</feature>
<dbReference type="VEuPathDB" id="FungiDB:AMAG_17091"/>
<feature type="compositionally biased region" description="Low complexity" evidence="1">
    <location>
        <begin position="186"/>
        <end position="203"/>
    </location>
</feature>
<evidence type="ECO:0000313" key="3">
    <source>
        <dbReference type="Proteomes" id="UP000054350"/>
    </source>
</evidence>
<dbReference type="OrthoDB" id="5595349at2759"/>
<feature type="compositionally biased region" description="Low complexity" evidence="1">
    <location>
        <begin position="695"/>
        <end position="716"/>
    </location>
</feature>
<reference evidence="3" key="2">
    <citation type="submission" date="2009-11" db="EMBL/GenBank/DDBJ databases">
        <title>The Genome Sequence of Allomyces macrogynus strain ATCC 38327.</title>
        <authorList>
            <consortium name="The Broad Institute Genome Sequencing Platform"/>
            <person name="Russ C."/>
            <person name="Cuomo C."/>
            <person name="Shea T."/>
            <person name="Young S.K."/>
            <person name="Zeng Q."/>
            <person name="Koehrsen M."/>
            <person name="Haas B."/>
            <person name="Borodovsky M."/>
            <person name="Guigo R."/>
            <person name="Alvarado L."/>
            <person name="Berlin A."/>
            <person name="Borenstein D."/>
            <person name="Chen Z."/>
            <person name="Engels R."/>
            <person name="Freedman E."/>
            <person name="Gellesch M."/>
            <person name="Goldberg J."/>
            <person name="Griggs A."/>
            <person name="Gujja S."/>
            <person name="Heiman D."/>
            <person name="Hepburn T."/>
            <person name="Howarth C."/>
            <person name="Jen D."/>
            <person name="Larson L."/>
            <person name="Lewis B."/>
            <person name="Mehta T."/>
            <person name="Park D."/>
            <person name="Pearson M."/>
            <person name="Roberts A."/>
            <person name="Saif S."/>
            <person name="Shenoy N."/>
            <person name="Sisk P."/>
            <person name="Stolte C."/>
            <person name="Sykes S."/>
            <person name="Walk T."/>
            <person name="White J."/>
            <person name="Yandava C."/>
            <person name="Burger G."/>
            <person name="Gray M.W."/>
            <person name="Holland P.W.H."/>
            <person name="King N."/>
            <person name="Lang F.B.F."/>
            <person name="Roger A.J."/>
            <person name="Ruiz-Trillo I."/>
            <person name="Lander E."/>
            <person name="Nusbaum C."/>
        </authorList>
    </citation>
    <scope>NUCLEOTIDE SEQUENCE [LARGE SCALE GENOMIC DNA]</scope>
    <source>
        <strain evidence="3">ATCC 38327</strain>
    </source>
</reference>
<feature type="compositionally biased region" description="Low complexity" evidence="1">
    <location>
        <begin position="665"/>
        <end position="679"/>
    </location>
</feature>
<dbReference type="AlphaFoldDB" id="A0A0L0TCW5"/>
<feature type="region of interest" description="Disordered" evidence="1">
    <location>
        <begin position="253"/>
        <end position="279"/>
    </location>
</feature>
<feature type="compositionally biased region" description="Gly residues" evidence="1">
    <location>
        <begin position="821"/>
        <end position="836"/>
    </location>
</feature>
<reference evidence="2 3" key="1">
    <citation type="submission" date="2009-11" db="EMBL/GenBank/DDBJ databases">
        <title>Annotation of Allomyces macrogynus ATCC 38327.</title>
        <authorList>
            <consortium name="The Broad Institute Genome Sequencing Platform"/>
            <person name="Russ C."/>
            <person name="Cuomo C."/>
            <person name="Burger G."/>
            <person name="Gray M.W."/>
            <person name="Holland P.W.H."/>
            <person name="King N."/>
            <person name="Lang F.B.F."/>
            <person name="Roger A.J."/>
            <person name="Ruiz-Trillo I."/>
            <person name="Young S.K."/>
            <person name="Zeng Q."/>
            <person name="Gargeya S."/>
            <person name="Fitzgerald M."/>
            <person name="Haas B."/>
            <person name="Abouelleil A."/>
            <person name="Alvarado L."/>
            <person name="Arachchi H.M."/>
            <person name="Berlin A."/>
            <person name="Chapman S.B."/>
            <person name="Gearin G."/>
            <person name="Goldberg J."/>
            <person name="Griggs A."/>
            <person name="Gujja S."/>
            <person name="Hansen M."/>
            <person name="Heiman D."/>
            <person name="Howarth C."/>
            <person name="Larimer J."/>
            <person name="Lui A."/>
            <person name="MacDonald P.J.P."/>
            <person name="McCowen C."/>
            <person name="Montmayeur A."/>
            <person name="Murphy C."/>
            <person name="Neiman D."/>
            <person name="Pearson M."/>
            <person name="Priest M."/>
            <person name="Roberts A."/>
            <person name="Saif S."/>
            <person name="Shea T."/>
            <person name="Sisk P."/>
            <person name="Stolte C."/>
            <person name="Sykes S."/>
            <person name="Wortman J."/>
            <person name="Nusbaum C."/>
            <person name="Birren B."/>
        </authorList>
    </citation>
    <scope>NUCLEOTIDE SEQUENCE [LARGE SCALE GENOMIC DNA]</scope>
    <source>
        <strain evidence="2 3">ATCC 38327</strain>
    </source>
</reference>
<dbReference type="EMBL" id="GG745383">
    <property type="protein sequence ID" value="KNE72763.1"/>
    <property type="molecule type" value="Genomic_DNA"/>
</dbReference>
<feature type="region of interest" description="Disordered" evidence="1">
    <location>
        <begin position="323"/>
        <end position="405"/>
    </location>
</feature>
<feature type="region of interest" description="Disordered" evidence="1">
    <location>
        <begin position="489"/>
        <end position="510"/>
    </location>
</feature>
<feature type="region of interest" description="Disordered" evidence="1">
    <location>
        <begin position="786"/>
        <end position="836"/>
    </location>
</feature>
<organism evidence="2 3">
    <name type="scientific">Allomyces macrogynus (strain ATCC 38327)</name>
    <name type="common">Allomyces javanicus var. macrogynus</name>
    <dbReference type="NCBI Taxonomy" id="578462"/>
    <lineage>
        <taxon>Eukaryota</taxon>
        <taxon>Fungi</taxon>
        <taxon>Fungi incertae sedis</taxon>
        <taxon>Blastocladiomycota</taxon>
        <taxon>Blastocladiomycetes</taxon>
        <taxon>Blastocladiales</taxon>
        <taxon>Blastocladiaceae</taxon>
        <taxon>Allomyces</taxon>
    </lineage>
</organism>
<evidence type="ECO:0000313" key="2">
    <source>
        <dbReference type="EMBL" id="KNE72763.1"/>
    </source>
</evidence>
<feature type="region of interest" description="Disordered" evidence="1">
    <location>
        <begin position="661"/>
        <end position="723"/>
    </location>
</feature>
<dbReference type="STRING" id="578462.A0A0L0TCW5"/>